<dbReference type="RefSeq" id="WP_105394039.1">
    <property type="nucleotide sequence ID" value="NZ_PUIQ01000179.1"/>
</dbReference>
<dbReference type="Proteomes" id="UP000238206">
    <property type="component" value="Unassembled WGS sequence"/>
</dbReference>
<organism evidence="1 2">
    <name type="scientific">Burkholderia cepacia</name>
    <name type="common">Pseudomonas cepacia</name>
    <dbReference type="NCBI Taxonomy" id="292"/>
    <lineage>
        <taxon>Bacteria</taxon>
        <taxon>Pseudomonadati</taxon>
        <taxon>Pseudomonadota</taxon>
        <taxon>Betaproteobacteria</taxon>
        <taxon>Burkholderiales</taxon>
        <taxon>Burkholderiaceae</taxon>
        <taxon>Burkholderia</taxon>
        <taxon>Burkholderia cepacia complex</taxon>
    </lineage>
</organism>
<protein>
    <submittedName>
        <fullName evidence="1">Uncharacterized protein</fullName>
    </submittedName>
</protein>
<dbReference type="EMBL" id="PUIQ01000179">
    <property type="protein sequence ID" value="PQP05043.1"/>
    <property type="molecule type" value="Genomic_DNA"/>
</dbReference>
<evidence type="ECO:0000313" key="2">
    <source>
        <dbReference type="Proteomes" id="UP000238206"/>
    </source>
</evidence>
<gene>
    <name evidence="1" type="ORF">C5615_38850</name>
</gene>
<evidence type="ECO:0000313" key="1">
    <source>
        <dbReference type="EMBL" id="PQP05043.1"/>
    </source>
</evidence>
<dbReference type="AlphaFoldDB" id="A0A2S8HR71"/>
<sequence>MNPNEPRTPVWRPVSYLLIVFDLFGGQLEEAQALHGKLVSCRPHPHVLDNATLARIRQVYSEQREFLPVQREQFKRWQSEVSTPEQRDMLSHLTARADQLSALQDQILALVDELSQGTIDRIMGMSDVDLAAAVLSGRFNLPKR</sequence>
<reference evidence="1 2" key="1">
    <citation type="submission" date="2018-02" db="EMBL/GenBank/DDBJ databases">
        <title>Draft genome sequencing of Burkholderia cepacia Y14-15.</title>
        <authorList>
            <person name="Zheng B.-X."/>
        </authorList>
    </citation>
    <scope>NUCLEOTIDE SEQUENCE [LARGE SCALE GENOMIC DNA]</scope>
    <source>
        <strain evidence="1 2">Y14-15</strain>
    </source>
</reference>
<proteinExistence type="predicted"/>
<accession>A0A2S8HR71</accession>
<name>A0A2S8HR71_BURCE</name>
<comment type="caution">
    <text evidence="1">The sequence shown here is derived from an EMBL/GenBank/DDBJ whole genome shotgun (WGS) entry which is preliminary data.</text>
</comment>